<proteinExistence type="predicted"/>
<organism evidence="2 3">
    <name type="scientific">Bartonella koehlerae C-29</name>
    <dbReference type="NCBI Taxonomy" id="1134510"/>
    <lineage>
        <taxon>Bacteria</taxon>
        <taxon>Pseudomonadati</taxon>
        <taxon>Pseudomonadota</taxon>
        <taxon>Alphaproteobacteria</taxon>
        <taxon>Hyphomicrobiales</taxon>
        <taxon>Bartonellaceae</taxon>
        <taxon>Bartonella</taxon>
    </lineage>
</organism>
<keyword evidence="3" id="KW-1185">Reference proteome</keyword>
<reference evidence="2 3" key="1">
    <citation type="submission" date="2012-04" db="EMBL/GenBank/DDBJ databases">
        <title>The Genome Sequence of Bartonella koehlerae C-29.</title>
        <authorList>
            <consortium name="The Broad Institute Genome Sequencing Platform"/>
            <consortium name="The Broad Institute Genome Sequencing Center for Infectious Disease"/>
            <person name="Feldgarden M."/>
            <person name="Kirby J."/>
            <person name="Kosoy M."/>
            <person name="Birtles R."/>
            <person name="Probert W.S."/>
            <person name="Chiaraviglio L."/>
            <person name="Walker B."/>
            <person name="Young S.K."/>
            <person name="Zeng Q."/>
            <person name="Gargeya S."/>
            <person name="Fitzgerald M."/>
            <person name="Haas B."/>
            <person name="Abouelleil A."/>
            <person name="Alvarado L."/>
            <person name="Arachchi H.M."/>
            <person name="Berlin A.M."/>
            <person name="Chapman S.B."/>
            <person name="Goldberg J."/>
            <person name="Griggs A."/>
            <person name="Gujja S."/>
            <person name="Hansen M."/>
            <person name="Howarth C."/>
            <person name="Imamovic A."/>
            <person name="Larimer J."/>
            <person name="McCowen C."/>
            <person name="Montmayeur A."/>
            <person name="Murphy C."/>
            <person name="Neiman D."/>
            <person name="Pearson M."/>
            <person name="Priest M."/>
            <person name="Roberts A."/>
            <person name="Saif S."/>
            <person name="Shea T."/>
            <person name="Sisk P."/>
            <person name="Sykes S."/>
            <person name="Wortman J."/>
            <person name="Nusbaum C."/>
            <person name="Birren B."/>
        </authorList>
    </citation>
    <scope>NUCLEOTIDE SEQUENCE [LARGE SCALE GENOMIC DNA]</scope>
    <source>
        <strain evidence="2 3">C-29</strain>
    </source>
</reference>
<feature type="transmembrane region" description="Helical" evidence="1">
    <location>
        <begin position="98"/>
        <end position="123"/>
    </location>
</feature>
<protein>
    <submittedName>
        <fullName evidence="2">Uncharacterized protein</fullName>
    </submittedName>
</protein>
<evidence type="ECO:0000313" key="2">
    <source>
        <dbReference type="EMBL" id="KEC54633.1"/>
    </source>
</evidence>
<name>A0A067WCV7_9HYPH</name>
<dbReference type="EMBL" id="AHPL01000010">
    <property type="protein sequence ID" value="KEC54633.1"/>
    <property type="molecule type" value="Genomic_DNA"/>
</dbReference>
<comment type="caution">
    <text evidence="2">The sequence shown here is derived from an EMBL/GenBank/DDBJ whole genome shotgun (WGS) entry which is preliminary data.</text>
</comment>
<gene>
    <name evidence="2" type="ORF">O9A_01247</name>
</gene>
<accession>A0A067WCV7</accession>
<evidence type="ECO:0000313" key="3">
    <source>
        <dbReference type="Proteomes" id="UP000027015"/>
    </source>
</evidence>
<dbReference type="Proteomes" id="UP000027015">
    <property type="component" value="Unassembled WGS sequence"/>
</dbReference>
<evidence type="ECO:0000256" key="1">
    <source>
        <dbReference type="SAM" id="Phobius"/>
    </source>
</evidence>
<keyword evidence="1" id="KW-0812">Transmembrane</keyword>
<sequence>MCFVLLSIKKRMQKAICAKYDKSLSTYLFPLQKQANKCRKAALLHTLTSIGFIYTKSKNIIDFKQRSRWKILNTRLTSIVLTCLFCTMENTATYVNLFVIAQIFTITNLGITVNFCLFTNLYMTAN</sequence>
<dbReference type="AlphaFoldDB" id="A0A067WCV7"/>
<feature type="transmembrane region" description="Helical" evidence="1">
    <location>
        <begin position="72"/>
        <end position="92"/>
    </location>
</feature>
<keyword evidence="1" id="KW-1133">Transmembrane helix</keyword>
<dbReference type="HOGENOM" id="CLU_1977223_0_0_5"/>
<keyword evidence="1" id="KW-0472">Membrane</keyword>